<sequence length="510" mass="57259">MASVQLLKAALLLLLASAVTDASLFGNGSPPRFRQNVRTMEEVFLGDSTRLKCAALGRPAPHVHWYRNDKYLDYKASNNFRIKENQMTLEIRRVEVSDQGSWACKVWNNEGHIWRNFTLEIIDFCDYYLPEQFPASNVPERCICQWYMTPRQERRRGINWDKVDLNRCQQYRAQMDRQRRPPISFSPCILPPCMSDTNENAVRDMPPDDDEDDDDEDDASDEDLKRPQANSILGLPVADDPRVGILPNPSPLVDVAPSSSTSTSTTTSTTTTSAPATRQPGALSPLFVAPYFKVSDAKAQLTIVSPAGRTVKLACKVGGRPAPQVAWMKDGKVLTTLTVRSVGGSYKIRSWTLEIEDANTADSGKYTCEAFNVNNPSFDISRTFSVEIIERLRSKPIIVPNVLVNQTVDANTTANFTCRVISDLTPHIIWIRVLEKNGSFHYWNHTSRQHEMNFTDMSTIETAEIIKHSDSSTLRINNVTKKDEGIYACVTGNSLGSTQAMAMLKVNEFY</sequence>
<keyword evidence="6" id="KW-0472">Membrane</keyword>
<feature type="compositionally biased region" description="Acidic residues" evidence="11">
    <location>
        <begin position="207"/>
        <end position="221"/>
    </location>
</feature>
<feature type="signal peptide" evidence="12">
    <location>
        <begin position="1"/>
        <end position="22"/>
    </location>
</feature>
<dbReference type="FunFam" id="2.60.40.10:FF:000016">
    <property type="entry name" value="Fibroblast growth factor receptor"/>
    <property type="match status" value="1"/>
</dbReference>
<evidence type="ECO:0000259" key="13">
    <source>
        <dbReference type="PROSITE" id="PS50835"/>
    </source>
</evidence>
<dbReference type="AlphaFoldDB" id="A0A914X395"/>
<comment type="subcellular location">
    <subcellularLocation>
        <location evidence="1">Membrane</location>
        <topology evidence="1">Single-pass membrane protein</topology>
    </subcellularLocation>
</comment>
<keyword evidence="5" id="KW-1133">Transmembrane helix</keyword>
<evidence type="ECO:0000256" key="9">
    <source>
        <dbReference type="ARBA" id="ARBA00023180"/>
    </source>
</evidence>
<keyword evidence="2" id="KW-0812">Transmembrane</keyword>
<feature type="compositionally biased region" description="Low complexity" evidence="11">
    <location>
        <begin position="258"/>
        <end position="273"/>
    </location>
</feature>
<evidence type="ECO:0000256" key="10">
    <source>
        <dbReference type="ARBA" id="ARBA00023319"/>
    </source>
</evidence>
<dbReference type="Gene3D" id="2.60.40.10">
    <property type="entry name" value="Immunoglobulins"/>
    <property type="match status" value="3"/>
</dbReference>
<organism evidence="14 15">
    <name type="scientific">Plectus sambesii</name>
    <dbReference type="NCBI Taxonomy" id="2011161"/>
    <lineage>
        <taxon>Eukaryota</taxon>
        <taxon>Metazoa</taxon>
        <taxon>Ecdysozoa</taxon>
        <taxon>Nematoda</taxon>
        <taxon>Chromadorea</taxon>
        <taxon>Plectida</taxon>
        <taxon>Plectina</taxon>
        <taxon>Plectoidea</taxon>
        <taxon>Plectidae</taxon>
        <taxon>Plectus</taxon>
    </lineage>
</organism>
<evidence type="ECO:0000256" key="11">
    <source>
        <dbReference type="SAM" id="MobiDB-lite"/>
    </source>
</evidence>
<evidence type="ECO:0000256" key="5">
    <source>
        <dbReference type="ARBA" id="ARBA00022989"/>
    </source>
</evidence>
<accession>A0A914X395</accession>
<dbReference type="InterPro" id="IPR013106">
    <property type="entry name" value="Ig_V-set"/>
</dbReference>
<dbReference type="GO" id="GO:0016020">
    <property type="term" value="C:membrane"/>
    <property type="evidence" value="ECO:0007669"/>
    <property type="project" value="UniProtKB-SubCell"/>
</dbReference>
<keyword evidence="8" id="KW-0675">Receptor</keyword>
<evidence type="ECO:0000256" key="7">
    <source>
        <dbReference type="ARBA" id="ARBA00023157"/>
    </source>
</evidence>
<dbReference type="InterPro" id="IPR052615">
    <property type="entry name" value="FGFRL"/>
</dbReference>
<keyword evidence="9" id="KW-0325">Glycoprotein</keyword>
<dbReference type="Proteomes" id="UP000887566">
    <property type="component" value="Unplaced"/>
</dbReference>
<dbReference type="InterPro" id="IPR013783">
    <property type="entry name" value="Ig-like_fold"/>
</dbReference>
<evidence type="ECO:0000256" key="1">
    <source>
        <dbReference type="ARBA" id="ARBA00004167"/>
    </source>
</evidence>
<name>A0A914X395_9BILA</name>
<dbReference type="FunFam" id="2.60.40.10:FF:001689">
    <property type="entry name" value="Myoblast growth factor receptor egl-15"/>
    <property type="match status" value="1"/>
</dbReference>
<feature type="domain" description="Ig-like" evidence="13">
    <location>
        <begin position="31"/>
        <end position="120"/>
    </location>
</feature>
<evidence type="ECO:0000313" key="14">
    <source>
        <dbReference type="Proteomes" id="UP000887566"/>
    </source>
</evidence>
<dbReference type="PROSITE" id="PS50835">
    <property type="entry name" value="IG_LIKE"/>
    <property type="match status" value="3"/>
</dbReference>
<feature type="domain" description="Ig-like" evidence="13">
    <location>
        <begin position="396"/>
        <end position="507"/>
    </location>
</feature>
<keyword evidence="7" id="KW-1015">Disulfide bond</keyword>
<feature type="region of interest" description="Disordered" evidence="11">
    <location>
        <begin position="196"/>
        <end position="280"/>
    </location>
</feature>
<evidence type="ECO:0000256" key="2">
    <source>
        <dbReference type="ARBA" id="ARBA00022692"/>
    </source>
</evidence>
<dbReference type="SMART" id="SM00409">
    <property type="entry name" value="IG"/>
    <property type="match status" value="3"/>
</dbReference>
<dbReference type="SMART" id="SM00408">
    <property type="entry name" value="IGc2"/>
    <property type="match status" value="3"/>
</dbReference>
<evidence type="ECO:0000256" key="4">
    <source>
        <dbReference type="ARBA" id="ARBA00022737"/>
    </source>
</evidence>
<proteinExistence type="predicted"/>
<evidence type="ECO:0000256" key="3">
    <source>
        <dbReference type="ARBA" id="ARBA00022729"/>
    </source>
</evidence>
<dbReference type="FunFam" id="2.60.40.10:FF:001641">
    <property type="entry name" value="Myoblast growth factor receptor egl-15"/>
    <property type="match status" value="1"/>
</dbReference>
<keyword evidence="14" id="KW-1185">Reference proteome</keyword>
<dbReference type="SMART" id="SM00406">
    <property type="entry name" value="IGv"/>
    <property type="match status" value="3"/>
</dbReference>
<dbReference type="CDD" id="cd00096">
    <property type="entry name" value="Ig"/>
    <property type="match status" value="1"/>
</dbReference>
<protein>
    <submittedName>
        <fullName evidence="15">Ig-like domain-containing protein</fullName>
    </submittedName>
</protein>
<feature type="chain" id="PRO_5036742696" evidence="12">
    <location>
        <begin position="23"/>
        <end position="510"/>
    </location>
</feature>
<dbReference type="WBParaSite" id="PSAMB.scaffold6475size9403.g28573.t1">
    <property type="protein sequence ID" value="PSAMB.scaffold6475size9403.g28573.t1"/>
    <property type="gene ID" value="PSAMB.scaffold6475size9403.g28573"/>
</dbReference>
<keyword evidence="3 12" id="KW-0732">Signal</keyword>
<dbReference type="Pfam" id="PF07679">
    <property type="entry name" value="I-set"/>
    <property type="match status" value="3"/>
</dbReference>
<evidence type="ECO:0000313" key="15">
    <source>
        <dbReference type="WBParaSite" id="PSAMB.scaffold6475size9403.g28573.t1"/>
    </source>
</evidence>
<dbReference type="PANTHER" id="PTHR19890:SF10">
    <property type="entry name" value="FIBROBLAST GROWTH FACTOR RECEPTOR-LIKE 1"/>
    <property type="match status" value="1"/>
</dbReference>
<dbReference type="InterPro" id="IPR013098">
    <property type="entry name" value="Ig_I-set"/>
</dbReference>
<reference evidence="15" key="1">
    <citation type="submission" date="2022-11" db="UniProtKB">
        <authorList>
            <consortium name="WormBaseParasite"/>
        </authorList>
    </citation>
    <scope>IDENTIFICATION</scope>
</reference>
<evidence type="ECO:0000256" key="8">
    <source>
        <dbReference type="ARBA" id="ARBA00023170"/>
    </source>
</evidence>
<dbReference type="InterPro" id="IPR036179">
    <property type="entry name" value="Ig-like_dom_sf"/>
</dbReference>
<keyword evidence="4" id="KW-0677">Repeat</keyword>
<evidence type="ECO:0000256" key="6">
    <source>
        <dbReference type="ARBA" id="ARBA00023136"/>
    </source>
</evidence>
<evidence type="ECO:0000256" key="12">
    <source>
        <dbReference type="SAM" id="SignalP"/>
    </source>
</evidence>
<dbReference type="InterPro" id="IPR003598">
    <property type="entry name" value="Ig_sub2"/>
</dbReference>
<dbReference type="SUPFAM" id="SSF48726">
    <property type="entry name" value="Immunoglobulin"/>
    <property type="match status" value="3"/>
</dbReference>
<dbReference type="InterPro" id="IPR007110">
    <property type="entry name" value="Ig-like_dom"/>
</dbReference>
<dbReference type="InterPro" id="IPR003599">
    <property type="entry name" value="Ig_sub"/>
</dbReference>
<dbReference type="PANTHER" id="PTHR19890">
    <property type="entry name" value="FIBROBLAST GROWTH FACTOR RECEPTOR"/>
    <property type="match status" value="1"/>
</dbReference>
<keyword evidence="10" id="KW-0393">Immunoglobulin domain</keyword>
<feature type="domain" description="Ig-like" evidence="13">
    <location>
        <begin position="290"/>
        <end position="385"/>
    </location>
</feature>